<dbReference type="HOGENOM" id="CLU_192625_0_0_1"/>
<feature type="transmembrane region" description="Helical" evidence="2">
    <location>
        <begin position="6"/>
        <end position="26"/>
    </location>
</feature>
<evidence type="ECO:0000256" key="2">
    <source>
        <dbReference type="SAM" id="Phobius"/>
    </source>
</evidence>
<feature type="transmembrane region" description="Helical" evidence="2">
    <location>
        <begin position="64"/>
        <end position="84"/>
    </location>
</feature>
<keyword evidence="2" id="KW-0812">Transmembrane</keyword>
<dbReference type="SUPFAM" id="SSF103473">
    <property type="entry name" value="MFS general substrate transporter"/>
    <property type="match status" value="1"/>
</dbReference>
<dbReference type="OMA" id="CESLLLM"/>
<accession>A7RZT4</accession>
<dbReference type="KEGG" id="nve:5514904"/>
<dbReference type="PhylomeDB" id="A7RZT4"/>
<protein>
    <recommendedName>
        <fullName evidence="3">Major facilitator superfamily (MFS) profile domain-containing protein</fullName>
    </recommendedName>
</protein>
<name>A7RZT4_NEMVE</name>
<feature type="transmembrane region" description="Helical" evidence="2">
    <location>
        <begin position="38"/>
        <end position="58"/>
    </location>
</feature>
<sequence length="85" mass="9065">IFTTGWLGSIAVTMTFLPTPLAGIVCGRLGCRLTSMMGAVTCALGLVLTSFCESLLLMYLTYGFLFGLGACFIHTGCVFAVTMYF</sequence>
<proteinExistence type="predicted"/>
<dbReference type="PROSITE" id="PS50850">
    <property type="entry name" value="MFS"/>
    <property type="match status" value="1"/>
</dbReference>
<dbReference type="PANTHER" id="PTHR11360:SF251">
    <property type="entry name" value="MAJOR FACILITATOR SUPERFAMILY (MFS) PROFILE DOMAIN-CONTAINING PROTEIN"/>
    <property type="match status" value="1"/>
</dbReference>
<evidence type="ECO:0000259" key="3">
    <source>
        <dbReference type="PROSITE" id="PS50850"/>
    </source>
</evidence>
<keyword evidence="2" id="KW-1133">Transmembrane helix</keyword>
<organism evidence="4 5">
    <name type="scientific">Nematostella vectensis</name>
    <name type="common">Starlet sea anemone</name>
    <dbReference type="NCBI Taxonomy" id="45351"/>
    <lineage>
        <taxon>Eukaryota</taxon>
        <taxon>Metazoa</taxon>
        <taxon>Cnidaria</taxon>
        <taxon>Anthozoa</taxon>
        <taxon>Hexacorallia</taxon>
        <taxon>Actiniaria</taxon>
        <taxon>Edwardsiidae</taxon>
        <taxon>Nematostella</taxon>
    </lineage>
</organism>
<feature type="non-terminal residue" evidence="4">
    <location>
        <position position="85"/>
    </location>
</feature>
<dbReference type="InterPro" id="IPR020846">
    <property type="entry name" value="MFS_dom"/>
</dbReference>
<feature type="domain" description="Major facilitator superfamily (MFS) profile" evidence="3">
    <location>
        <begin position="1"/>
        <end position="85"/>
    </location>
</feature>
<dbReference type="InterPro" id="IPR050327">
    <property type="entry name" value="Proton-linked_MCT"/>
</dbReference>
<evidence type="ECO:0000313" key="5">
    <source>
        <dbReference type="Proteomes" id="UP000001593"/>
    </source>
</evidence>
<dbReference type="PANTHER" id="PTHR11360">
    <property type="entry name" value="MONOCARBOXYLATE TRANSPORTER"/>
    <property type="match status" value="1"/>
</dbReference>
<gene>
    <name evidence="4" type="ORF">NEMVEDRAFT_v1g99111</name>
</gene>
<keyword evidence="2" id="KW-0472">Membrane</keyword>
<dbReference type="EMBL" id="DS469558">
    <property type="protein sequence ID" value="EDO43045.1"/>
    <property type="molecule type" value="Genomic_DNA"/>
</dbReference>
<dbReference type="OrthoDB" id="5965490at2759"/>
<dbReference type="AlphaFoldDB" id="A7RZT4"/>
<comment type="subcellular location">
    <subcellularLocation>
        <location evidence="1">Membrane</location>
        <topology evidence="1">Multi-pass membrane protein</topology>
    </subcellularLocation>
</comment>
<dbReference type="InParanoid" id="A7RZT4"/>
<evidence type="ECO:0000256" key="1">
    <source>
        <dbReference type="ARBA" id="ARBA00004141"/>
    </source>
</evidence>
<evidence type="ECO:0000313" key="4">
    <source>
        <dbReference type="EMBL" id="EDO43045.1"/>
    </source>
</evidence>
<dbReference type="InterPro" id="IPR036259">
    <property type="entry name" value="MFS_trans_sf"/>
</dbReference>
<dbReference type="Proteomes" id="UP000001593">
    <property type="component" value="Unassembled WGS sequence"/>
</dbReference>
<dbReference type="GO" id="GO:0016020">
    <property type="term" value="C:membrane"/>
    <property type="evidence" value="ECO:0007669"/>
    <property type="project" value="UniProtKB-SubCell"/>
</dbReference>
<reference evidence="4 5" key="1">
    <citation type="journal article" date="2007" name="Science">
        <title>Sea anemone genome reveals ancestral eumetazoan gene repertoire and genomic organization.</title>
        <authorList>
            <person name="Putnam N.H."/>
            <person name="Srivastava M."/>
            <person name="Hellsten U."/>
            <person name="Dirks B."/>
            <person name="Chapman J."/>
            <person name="Salamov A."/>
            <person name="Terry A."/>
            <person name="Shapiro H."/>
            <person name="Lindquist E."/>
            <person name="Kapitonov V.V."/>
            <person name="Jurka J."/>
            <person name="Genikhovich G."/>
            <person name="Grigoriev I.V."/>
            <person name="Lucas S.M."/>
            <person name="Steele R.E."/>
            <person name="Finnerty J.R."/>
            <person name="Technau U."/>
            <person name="Martindale M.Q."/>
            <person name="Rokhsar D.S."/>
        </authorList>
    </citation>
    <scope>NUCLEOTIDE SEQUENCE [LARGE SCALE GENOMIC DNA]</scope>
    <source>
        <strain evidence="5">CH2 X CH6</strain>
    </source>
</reference>
<dbReference type="eggNOG" id="KOG2504">
    <property type="taxonomic scope" value="Eukaryota"/>
</dbReference>
<feature type="non-terminal residue" evidence="4">
    <location>
        <position position="1"/>
    </location>
</feature>
<keyword evidence="5" id="KW-1185">Reference proteome</keyword>
<dbReference type="GO" id="GO:0022857">
    <property type="term" value="F:transmembrane transporter activity"/>
    <property type="evidence" value="ECO:0007669"/>
    <property type="project" value="InterPro"/>
</dbReference>